<feature type="domain" description="Zinc finger CGNR" evidence="1">
    <location>
        <begin position="157"/>
        <end position="200"/>
    </location>
</feature>
<dbReference type="InterPro" id="IPR010852">
    <property type="entry name" value="ABATE"/>
</dbReference>
<dbReference type="PANTHER" id="PTHR35525">
    <property type="entry name" value="BLL6575 PROTEIN"/>
    <property type="match status" value="1"/>
</dbReference>
<dbReference type="Pfam" id="PF11706">
    <property type="entry name" value="zf-CGNR"/>
    <property type="match status" value="1"/>
</dbReference>
<evidence type="ECO:0000259" key="1">
    <source>
        <dbReference type="Pfam" id="PF11706"/>
    </source>
</evidence>
<accession>A0A1S1QEG2</accession>
<protein>
    <recommendedName>
        <fullName evidence="1">Zinc finger CGNR domain-containing protein</fullName>
    </recommendedName>
</protein>
<evidence type="ECO:0000313" key="3">
    <source>
        <dbReference type="Proteomes" id="UP000179627"/>
    </source>
</evidence>
<name>A0A1S1QEG2_9ACTN</name>
<keyword evidence="3" id="KW-1185">Reference proteome</keyword>
<reference evidence="3" key="1">
    <citation type="submission" date="2016-07" db="EMBL/GenBank/DDBJ databases">
        <title>Sequence Frankia sp. strain CcI1.17.</title>
        <authorList>
            <person name="Ghodhbane-Gtari F."/>
            <person name="Swanson E."/>
            <person name="Gueddou A."/>
            <person name="Morris K."/>
            <person name="Hezbri K."/>
            <person name="Ktari A."/>
            <person name="Nouioui I."/>
            <person name="Abebe-Akele F."/>
            <person name="Simpson S."/>
            <person name="Thomas K."/>
            <person name="Gtari M."/>
            <person name="Tisa L.S."/>
            <person name="Hurst S."/>
        </authorList>
    </citation>
    <scope>NUCLEOTIDE SEQUENCE [LARGE SCALE GENOMIC DNA]</scope>
    <source>
        <strain evidence="3">Cc1.17</strain>
    </source>
</reference>
<dbReference type="InterPro" id="IPR023286">
    <property type="entry name" value="ABATE_dom_sf"/>
</dbReference>
<dbReference type="EMBL" id="MBLM01000144">
    <property type="protein sequence ID" value="OHV31462.1"/>
    <property type="molecule type" value="Genomic_DNA"/>
</dbReference>
<dbReference type="Pfam" id="PF07336">
    <property type="entry name" value="ABATE"/>
    <property type="match status" value="1"/>
</dbReference>
<dbReference type="Proteomes" id="UP000179627">
    <property type="component" value="Unassembled WGS sequence"/>
</dbReference>
<dbReference type="AlphaFoldDB" id="A0A1S1QEG2"/>
<gene>
    <name evidence="2" type="ORF">CC117_26015</name>
</gene>
<proteinExistence type="predicted"/>
<dbReference type="Gene3D" id="1.10.3300.10">
    <property type="entry name" value="Jann2411-like domain"/>
    <property type="match status" value="1"/>
</dbReference>
<sequence length="201" mass="22106">MKGVATAVRVLPPGELPDWELQFRFLSGRLCLAYTATVGERWRRSFERLRAGEDLGRWFVAAGLLAEPPTVTETQLRSARRLREAVYRTARAAIDGGAAGDSDLRTINTHARHAGLAPQLTGLGTRELHPGRTPVEAVLATVARDAVELLGSPDVARIRECASDECALLFFDASRPGRRRWCSDQACGNRARAAHHRARRS</sequence>
<dbReference type="InterPro" id="IPR021005">
    <property type="entry name" value="Znf_CGNR"/>
</dbReference>
<dbReference type="SUPFAM" id="SSF160904">
    <property type="entry name" value="Jann2411-like"/>
    <property type="match status" value="1"/>
</dbReference>
<dbReference type="PANTHER" id="PTHR35525:SF3">
    <property type="entry name" value="BLL6575 PROTEIN"/>
    <property type="match status" value="1"/>
</dbReference>
<organism evidence="2 3">
    <name type="scientific">Parafrankia colletiae</name>
    <dbReference type="NCBI Taxonomy" id="573497"/>
    <lineage>
        <taxon>Bacteria</taxon>
        <taxon>Bacillati</taxon>
        <taxon>Actinomycetota</taxon>
        <taxon>Actinomycetes</taxon>
        <taxon>Frankiales</taxon>
        <taxon>Frankiaceae</taxon>
        <taxon>Parafrankia</taxon>
    </lineage>
</organism>
<comment type="caution">
    <text evidence="2">The sequence shown here is derived from an EMBL/GenBank/DDBJ whole genome shotgun (WGS) entry which is preliminary data.</text>
</comment>
<evidence type="ECO:0000313" key="2">
    <source>
        <dbReference type="EMBL" id="OHV31462.1"/>
    </source>
</evidence>